<dbReference type="CDD" id="cd00796">
    <property type="entry name" value="INT_Rci_Hp1_C"/>
    <property type="match status" value="1"/>
</dbReference>
<keyword evidence="1" id="KW-0238">DNA-binding</keyword>
<dbReference type="Proteomes" id="UP001385389">
    <property type="component" value="Chromosome"/>
</dbReference>
<dbReference type="PROSITE" id="PS51898">
    <property type="entry name" value="TYR_RECOMBINASE"/>
    <property type="match status" value="1"/>
</dbReference>
<sequence>MATIRKRGPYQWEVRIRKKGYPTHCKTFSRKTDADQWARDIESEMTRSVFVSRKEAESTTLLDALERFEEEFLDGYAQPKQIKSRIKIIKERPIALMPLASIRGKDVADFIKSREEERRASQTILHEVNLISRVFEISRKDWGMESLHNPTQRVNKPKQNKGRTRRLEKGEEKKLLEKAPEELKPIILLALETAMRRGEIAMMRWEHVDLKKRYVHLPKTKNGEARSVPLSPAALDILKSIPRRIKGDVFPLHPDTISKWFRAAADDADLKDLRFHDLRHEATSRLFENTDLDFMEVKVGQRFGELAEPVILKRLM</sequence>
<reference evidence="5 6" key="1">
    <citation type="submission" date="2024-03" db="EMBL/GenBank/DDBJ databases">
        <title>Phenotype and Genome Characterization of a Sulfate-Reducing Bacterium Pseudodesulfovibrio sp. strain 5S69, isolated from Petroleum Reservoir in Tatarstan (Russia).</title>
        <authorList>
            <person name="Bidzhieva S.K."/>
            <person name="Kadnikov V."/>
            <person name="Tourova T.P."/>
            <person name="Samigullina S.R."/>
            <person name="Sokolova D.S."/>
            <person name="Poltaraus A.B."/>
            <person name="Avtukh A.N."/>
            <person name="Tereshina V.M."/>
            <person name="Mardanov A.V."/>
            <person name="Nazina T.N."/>
        </authorList>
    </citation>
    <scope>NUCLEOTIDE SEQUENCE [LARGE SCALE GENOMIC DNA]</scope>
    <source>
        <strain evidence="5 6">5S69</strain>
    </source>
</reference>
<name>A0ABZ2IXH9_9BACT</name>
<evidence type="ECO:0000313" key="6">
    <source>
        <dbReference type="Proteomes" id="UP001385389"/>
    </source>
</evidence>
<dbReference type="InterPro" id="IPR002104">
    <property type="entry name" value="Integrase_catalytic"/>
</dbReference>
<feature type="compositionally biased region" description="Basic residues" evidence="3">
    <location>
        <begin position="155"/>
        <end position="164"/>
    </location>
</feature>
<accession>A0ABZ2IXH9</accession>
<dbReference type="Pfam" id="PF00589">
    <property type="entry name" value="Phage_integrase"/>
    <property type="match status" value="1"/>
</dbReference>
<gene>
    <name evidence="5" type="ORF">V8V93_03795</name>
</gene>
<dbReference type="Gene3D" id="1.10.443.10">
    <property type="entry name" value="Intergrase catalytic core"/>
    <property type="match status" value="1"/>
</dbReference>
<keyword evidence="2" id="KW-0233">DNA recombination</keyword>
<keyword evidence="6" id="KW-1185">Reference proteome</keyword>
<evidence type="ECO:0000313" key="5">
    <source>
        <dbReference type="EMBL" id="WWX23332.1"/>
    </source>
</evidence>
<feature type="domain" description="Tyr recombinase" evidence="4">
    <location>
        <begin position="162"/>
        <end position="316"/>
    </location>
</feature>
<dbReference type="SUPFAM" id="SSF56349">
    <property type="entry name" value="DNA breaking-rejoining enzymes"/>
    <property type="match status" value="1"/>
</dbReference>
<evidence type="ECO:0000259" key="4">
    <source>
        <dbReference type="PROSITE" id="PS51898"/>
    </source>
</evidence>
<dbReference type="Gene3D" id="1.10.150.130">
    <property type="match status" value="1"/>
</dbReference>
<protein>
    <submittedName>
        <fullName evidence="5">Integrase</fullName>
    </submittedName>
</protein>
<dbReference type="InterPro" id="IPR013762">
    <property type="entry name" value="Integrase-like_cat_sf"/>
</dbReference>
<evidence type="ECO:0000256" key="2">
    <source>
        <dbReference type="ARBA" id="ARBA00023172"/>
    </source>
</evidence>
<dbReference type="InterPro" id="IPR011010">
    <property type="entry name" value="DNA_brk_join_enz"/>
</dbReference>
<organism evidence="5 6">
    <name type="scientific">Pseudodesulfovibrio methanolicus</name>
    <dbReference type="NCBI Taxonomy" id="3126690"/>
    <lineage>
        <taxon>Bacteria</taxon>
        <taxon>Pseudomonadati</taxon>
        <taxon>Thermodesulfobacteriota</taxon>
        <taxon>Desulfovibrionia</taxon>
        <taxon>Desulfovibrionales</taxon>
        <taxon>Desulfovibrionaceae</taxon>
    </lineage>
</organism>
<dbReference type="InterPro" id="IPR050090">
    <property type="entry name" value="Tyrosine_recombinase_XerCD"/>
</dbReference>
<dbReference type="PANTHER" id="PTHR30349">
    <property type="entry name" value="PHAGE INTEGRASE-RELATED"/>
    <property type="match status" value="1"/>
</dbReference>
<evidence type="ECO:0000256" key="3">
    <source>
        <dbReference type="SAM" id="MobiDB-lite"/>
    </source>
</evidence>
<dbReference type="InterPro" id="IPR010998">
    <property type="entry name" value="Integrase_recombinase_N"/>
</dbReference>
<dbReference type="PANTHER" id="PTHR30349:SF94">
    <property type="entry name" value="INTEGRASE_RECOMBINASE HI_1414-RELATED"/>
    <property type="match status" value="1"/>
</dbReference>
<feature type="region of interest" description="Disordered" evidence="3">
    <location>
        <begin position="147"/>
        <end position="173"/>
    </location>
</feature>
<dbReference type="RefSeq" id="WP_338669046.1">
    <property type="nucleotide sequence ID" value="NZ_CP146609.1"/>
</dbReference>
<proteinExistence type="predicted"/>
<dbReference type="EMBL" id="CP146609">
    <property type="protein sequence ID" value="WWX23332.1"/>
    <property type="molecule type" value="Genomic_DNA"/>
</dbReference>
<evidence type="ECO:0000256" key="1">
    <source>
        <dbReference type="ARBA" id="ARBA00023125"/>
    </source>
</evidence>